<dbReference type="Pfam" id="PF20479">
    <property type="entry name" value="TMEM128"/>
    <property type="match status" value="1"/>
</dbReference>
<comment type="caution">
    <text evidence="2">The sequence shown here is derived from an EMBL/GenBank/DDBJ whole genome shotgun (WGS) entry which is preliminary data.</text>
</comment>
<evidence type="ECO:0000256" key="1">
    <source>
        <dbReference type="SAM" id="Phobius"/>
    </source>
</evidence>
<sequence length="202" mass="22019">MSNPPPVQRRTSLPSQSSESVVASIDAPASRTAVFIKHGKYILVGGLGCWYLDYPNVVKRTLEARHGWIRRVLITGLGLHIATIFIFLYLVLFLPWVRGFTPNYPKWQESARLRIIVPLLTASIIGGWTCLVISLSQAGKTTTLQSVLDAFKAVGNASLEQMEGREGMGIFSSMAGATALFTLTLGILGMIPAPSSAMKKRE</sequence>
<dbReference type="GeneID" id="30152873"/>
<dbReference type="AlphaFoldDB" id="A0A1E3I4E4"/>
<keyword evidence="1" id="KW-0812">Transmembrane</keyword>
<organism evidence="2 3">
    <name type="scientific">Cryptococcus amylolentus CBS 6039</name>
    <dbReference type="NCBI Taxonomy" id="1295533"/>
    <lineage>
        <taxon>Eukaryota</taxon>
        <taxon>Fungi</taxon>
        <taxon>Dikarya</taxon>
        <taxon>Basidiomycota</taxon>
        <taxon>Agaricomycotina</taxon>
        <taxon>Tremellomycetes</taxon>
        <taxon>Tremellales</taxon>
        <taxon>Cryptococcaceae</taxon>
        <taxon>Cryptococcus</taxon>
    </lineage>
</organism>
<gene>
    <name evidence="2" type="ORF">L202_01564</name>
</gene>
<dbReference type="STRING" id="1295533.A0A1E3I4E4"/>
<accession>A0A1E3I4E4</accession>
<keyword evidence="1" id="KW-1133">Transmembrane helix</keyword>
<evidence type="ECO:0000313" key="2">
    <source>
        <dbReference type="EMBL" id="ODN83422.1"/>
    </source>
</evidence>
<dbReference type="InterPro" id="IPR033579">
    <property type="entry name" value="TMEM128"/>
</dbReference>
<evidence type="ECO:0000313" key="3">
    <source>
        <dbReference type="Proteomes" id="UP000094065"/>
    </source>
</evidence>
<feature type="transmembrane region" description="Helical" evidence="1">
    <location>
        <begin position="115"/>
        <end position="135"/>
    </location>
</feature>
<keyword evidence="1" id="KW-0472">Membrane</keyword>
<dbReference type="OrthoDB" id="3187264at2759"/>
<dbReference type="RefSeq" id="XP_018997422.1">
    <property type="nucleotide sequence ID" value="XM_019134995.1"/>
</dbReference>
<dbReference type="EMBL" id="AWGJ01000002">
    <property type="protein sequence ID" value="ODN83422.1"/>
    <property type="molecule type" value="Genomic_DNA"/>
</dbReference>
<dbReference type="Proteomes" id="UP000094065">
    <property type="component" value="Unassembled WGS sequence"/>
</dbReference>
<proteinExistence type="predicted"/>
<name>A0A1E3I4E4_9TREE</name>
<keyword evidence="3" id="KW-1185">Reference proteome</keyword>
<feature type="transmembrane region" description="Helical" evidence="1">
    <location>
        <begin position="168"/>
        <end position="191"/>
    </location>
</feature>
<protein>
    <submittedName>
        <fullName evidence="2">Uncharacterized protein</fullName>
    </submittedName>
</protein>
<reference evidence="2 3" key="1">
    <citation type="submission" date="2016-06" db="EMBL/GenBank/DDBJ databases">
        <title>Evolution of pathogenesis and genome organization in the Tremellales.</title>
        <authorList>
            <person name="Cuomo C."/>
            <person name="Litvintseva A."/>
            <person name="Heitman J."/>
            <person name="Chen Y."/>
            <person name="Sun S."/>
            <person name="Springer D."/>
            <person name="Dromer F."/>
            <person name="Young S."/>
            <person name="Zeng Q."/>
            <person name="Chapman S."/>
            <person name="Gujja S."/>
            <person name="Saif S."/>
            <person name="Birren B."/>
        </authorList>
    </citation>
    <scope>NUCLEOTIDE SEQUENCE [LARGE SCALE GENOMIC DNA]</scope>
    <source>
        <strain evidence="2 3">CBS 6039</strain>
    </source>
</reference>
<feature type="transmembrane region" description="Helical" evidence="1">
    <location>
        <begin position="72"/>
        <end position="94"/>
    </location>
</feature>